<organism evidence="1 2">
    <name type="scientific">Aspergillus ochraceoroseus IBT 24754</name>
    <dbReference type="NCBI Taxonomy" id="1392256"/>
    <lineage>
        <taxon>Eukaryota</taxon>
        <taxon>Fungi</taxon>
        <taxon>Dikarya</taxon>
        <taxon>Ascomycota</taxon>
        <taxon>Pezizomycotina</taxon>
        <taxon>Eurotiomycetes</taxon>
        <taxon>Eurotiomycetidae</taxon>
        <taxon>Eurotiales</taxon>
        <taxon>Aspergillaceae</taxon>
        <taxon>Aspergillus</taxon>
        <taxon>Aspergillus subgen. Nidulantes</taxon>
    </lineage>
</organism>
<dbReference type="RefSeq" id="XP_040751822.1">
    <property type="nucleotide sequence ID" value="XM_040892762.1"/>
</dbReference>
<evidence type="ECO:0000313" key="1">
    <source>
        <dbReference type="EMBL" id="PTU20430.1"/>
    </source>
</evidence>
<dbReference type="GeneID" id="63809644"/>
<dbReference type="AlphaFoldDB" id="A0A2T5LVW5"/>
<dbReference type="Proteomes" id="UP000244073">
    <property type="component" value="Unassembled WGS sequence"/>
</dbReference>
<dbReference type="VEuPathDB" id="FungiDB:P175DRAFT_0284359"/>
<dbReference type="EMBL" id="MSFN02000005">
    <property type="protein sequence ID" value="PTU20430.1"/>
    <property type="molecule type" value="Genomic_DNA"/>
</dbReference>
<reference evidence="1 2" key="1">
    <citation type="journal article" date="2018" name="Proc. Natl. Acad. Sci. U.S.A.">
        <title>Linking secondary metabolites to gene clusters through genome sequencing of six diverse Aspergillus species.</title>
        <authorList>
            <person name="Kaerboelling I."/>
            <person name="Vesth T.C."/>
            <person name="Frisvad J.C."/>
            <person name="Nybo J.L."/>
            <person name="Theobald S."/>
            <person name="Kuo A."/>
            <person name="Bowyer P."/>
            <person name="Matsuda Y."/>
            <person name="Mondo S."/>
            <person name="Lyhne E.K."/>
            <person name="Kogle M.E."/>
            <person name="Clum A."/>
            <person name="Lipzen A."/>
            <person name="Salamov A."/>
            <person name="Ngan C.Y."/>
            <person name="Daum C."/>
            <person name="Chiniquy J."/>
            <person name="Barry K."/>
            <person name="LaButti K."/>
            <person name="Haridas S."/>
            <person name="Simmons B.A."/>
            <person name="Magnuson J.K."/>
            <person name="Mortensen U.H."/>
            <person name="Larsen T.O."/>
            <person name="Grigoriev I.V."/>
            <person name="Baker S.E."/>
            <person name="Andersen M.R."/>
        </authorList>
    </citation>
    <scope>NUCLEOTIDE SEQUENCE [LARGE SCALE GENOMIC DNA]</scope>
    <source>
        <strain evidence="1 2">IBT 24754</strain>
    </source>
</reference>
<proteinExistence type="predicted"/>
<evidence type="ECO:0000313" key="2">
    <source>
        <dbReference type="Proteomes" id="UP000244073"/>
    </source>
</evidence>
<name>A0A2T5LVW5_9EURO</name>
<sequence length="100" mass="11624">MPTTFLLDFSRAGADTRGGAFWPVCKSLCRPLQARVLMEQFQKMDGNEEECIKAPRFQALKGNLEKYLDTSPMRFSEWVERHKKEFPALFWRVLLIPCAP</sequence>
<protein>
    <submittedName>
        <fullName evidence="1">Uncharacterized protein</fullName>
    </submittedName>
</protein>
<accession>A0A2T5LVW5</accession>
<gene>
    <name evidence="1" type="ORF">P175DRAFT_0284359</name>
</gene>
<comment type="caution">
    <text evidence="1">The sequence shown here is derived from an EMBL/GenBank/DDBJ whole genome shotgun (WGS) entry which is preliminary data.</text>
</comment>